<gene>
    <name evidence="1" type="ORF">M513_02944</name>
</gene>
<dbReference type="AlphaFoldDB" id="A0A085MG20"/>
<accession>A0A085MG20</accession>
<evidence type="ECO:0000313" key="1">
    <source>
        <dbReference type="EMBL" id="KFD56166.1"/>
    </source>
</evidence>
<sequence>MVFKKPLAIRHCRRIMERKQRTLFSEWFEKQLRTSPLVVDTASGKRPPTPPPWVIQPFVKPLGRTTVCQLSRLNDIFIFANQKQICEITPNSIETKKRRHTIAA</sequence>
<keyword evidence="2" id="KW-1185">Reference proteome</keyword>
<evidence type="ECO:0000313" key="2">
    <source>
        <dbReference type="Proteomes" id="UP000030764"/>
    </source>
</evidence>
<organism evidence="1 2">
    <name type="scientific">Trichuris suis</name>
    <name type="common">pig whipworm</name>
    <dbReference type="NCBI Taxonomy" id="68888"/>
    <lineage>
        <taxon>Eukaryota</taxon>
        <taxon>Metazoa</taxon>
        <taxon>Ecdysozoa</taxon>
        <taxon>Nematoda</taxon>
        <taxon>Enoplea</taxon>
        <taxon>Dorylaimia</taxon>
        <taxon>Trichinellida</taxon>
        <taxon>Trichuridae</taxon>
        <taxon>Trichuris</taxon>
    </lineage>
</organism>
<proteinExistence type="predicted"/>
<dbReference type="Proteomes" id="UP000030764">
    <property type="component" value="Unassembled WGS sequence"/>
</dbReference>
<protein>
    <submittedName>
        <fullName evidence="1">Uncharacterized protein</fullName>
    </submittedName>
</protein>
<dbReference type="EMBL" id="KL363195">
    <property type="protein sequence ID" value="KFD56166.1"/>
    <property type="molecule type" value="Genomic_DNA"/>
</dbReference>
<reference evidence="1 2" key="1">
    <citation type="journal article" date="2014" name="Nat. Genet.">
        <title>Genome and transcriptome of the porcine whipworm Trichuris suis.</title>
        <authorList>
            <person name="Jex A.R."/>
            <person name="Nejsum P."/>
            <person name="Schwarz E.M."/>
            <person name="Hu L."/>
            <person name="Young N.D."/>
            <person name="Hall R.S."/>
            <person name="Korhonen P.K."/>
            <person name="Liao S."/>
            <person name="Thamsborg S."/>
            <person name="Xia J."/>
            <person name="Xu P."/>
            <person name="Wang S."/>
            <person name="Scheerlinck J.P."/>
            <person name="Hofmann A."/>
            <person name="Sternberg P.W."/>
            <person name="Wang J."/>
            <person name="Gasser R.B."/>
        </authorList>
    </citation>
    <scope>NUCLEOTIDE SEQUENCE [LARGE SCALE GENOMIC DNA]</scope>
    <source>
        <strain evidence="1">DCEP-RM93M</strain>
    </source>
</reference>
<name>A0A085MG20_9BILA</name>